<dbReference type="PRINTS" id="PR00320">
    <property type="entry name" value="GPROTEINBRPT"/>
</dbReference>
<evidence type="ECO:0000313" key="6">
    <source>
        <dbReference type="Proteomes" id="UP000041254"/>
    </source>
</evidence>
<feature type="compositionally biased region" description="Basic residues" evidence="4">
    <location>
        <begin position="505"/>
        <end position="514"/>
    </location>
</feature>
<dbReference type="Proteomes" id="UP000041254">
    <property type="component" value="Unassembled WGS sequence"/>
</dbReference>
<dbReference type="InterPro" id="IPR001680">
    <property type="entry name" value="WD40_rpt"/>
</dbReference>
<evidence type="ECO:0000256" key="4">
    <source>
        <dbReference type="SAM" id="MobiDB-lite"/>
    </source>
</evidence>
<dbReference type="InterPro" id="IPR020472">
    <property type="entry name" value="WD40_PAC1"/>
</dbReference>
<dbReference type="EMBL" id="CDMY01000384">
    <property type="protein sequence ID" value="CEM08131.1"/>
    <property type="molecule type" value="Genomic_DNA"/>
</dbReference>
<evidence type="ECO:0000256" key="2">
    <source>
        <dbReference type="ARBA" id="ARBA00022737"/>
    </source>
</evidence>
<feature type="region of interest" description="Disordered" evidence="4">
    <location>
        <begin position="490"/>
        <end position="640"/>
    </location>
</feature>
<protein>
    <recommendedName>
        <fullName evidence="7">Anaphase-promoting complex subunit 4 WD40 domain-containing protein</fullName>
    </recommendedName>
</protein>
<dbReference type="Pfam" id="PF00400">
    <property type="entry name" value="WD40"/>
    <property type="match status" value="5"/>
</dbReference>
<dbReference type="InParanoid" id="A0A0G4F6R8"/>
<dbReference type="STRING" id="1169540.A0A0G4F6R8"/>
<dbReference type="PhylomeDB" id="A0A0G4F6R8"/>
<accession>A0A0G4F6R8</accession>
<feature type="compositionally biased region" description="Acidic residues" evidence="4">
    <location>
        <begin position="591"/>
        <end position="611"/>
    </location>
</feature>
<dbReference type="SUPFAM" id="SSF50978">
    <property type="entry name" value="WD40 repeat-like"/>
    <property type="match status" value="1"/>
</dbReference>
<name>A0A0G4F6R8_VITBC</name>
<evidence type="ECO:0008006" key="7">
    <source>
        <dbReference type="Google" id="ProtNLM"/>
    </source>
</evidence>
<keyword evidence="6" id="KW-1185">Reference proteome</keyword>
<evidence type="ECO:0000313" key="5">
    <source>
        <dbReference type="EMBL" id="CEM08131.1"/>
    </source>
</evidence>
<organism evidence="5 6">
    <name type="scientific">Vitrella brassicaformis (strain CCMP3155)</name>
    <dbReference type="NCBI Taxonomy" id="1169540"/>
    <lineage>
        <taxon>Eukaryota</taxon>
        <taxon>Sar</taxon>
        <taxon>Alveolata</taxon>
        <taxon>Colpodellida</taxon>
        <taxon>Vitrellaceae</taxon>
        <taxon>Vitrella</taxon>
    </lineage>
</organism>
<dbReference type="GO" id="GO:0080008">
    <property type="term" value="C:Cul4-RING E3 ubiquitin ligase complex"/>
    <property type="evidence" value="ECO:0007669"/>
    <property type="project" value="TreeGrafter"/>
</dbReference>
<dbReference type="SMART" id="SM00320">
    <property type="entry name" value="WD40"/>
    <property type="match status" value="6"/>
</dbReference>
<dbReference type="PROSITE" id="PS50294">
    <property type="entry name" value="WD_REPEATS_REGION"/>
    <property type="match status" value="1"/>
</dbReference>
<dbReference type="OMA" id="EAYNINI"/>
<dbReference type="PANTHER" id="PTHR19847">
    <property type="entry name" value="DDB1- AND CUL4-ASSOCIATED FACTOR 11"/>
    <property type="match status" value="1"/>
</dbReference>
<dbReference type="PANTHER" id="PTHR19847:SF7">
    <property type="entry name" value="DDB1- AND CUL4-ASSOCIATED FACTOR 11"/>
    <property type="match status" value="1"/>
</dbReference>
<feature type="compositionally biased region" description="Basic and acidic residues" evidence="4">
    <location>
        <begin position="490"/>
        <end position="504"/>
    </location>
</feature>
<dbReference type="VEuPathDB" id="CryptoDB:Vbra_5756"/>
<sequence>MAFQRIICSAHGSLLPFDDGIDARASSTVTEEGIFSAPMHTAEADNGTLDFVSDLRICRPRHIVQWHARFQRCGMDMPRYAQAEVLQTLVPNSPLPLNKCAYPGSRVYGGHFGADGKLFFTACQDAKIRLYDSTNPNKFKLLKEVVATEMHWTITDTAISPDNQFFAYTTIAPYVAICNTRGERVFHELHNMDTQWDGGIWSVRFSANGTKLIAGASDGYFYIYDIERKKTLVKGKGHEDDVNTVELLGSSVGLLDNNVFVTGSDDNLIKIWDLRCMPEEALKDSNDTEEAPQRRWRFGMRRRSSLAPPVKSAKVLVGHTQGLTCVRARPFNSFYLCSNAKDQLLKVWDIRKCGNEDKCNTRAAPSWDYRWQQYPVNPALARHRHSHDQSVHTFLGHSILKTLIRCNFSPASTGSRYVYSGSADGRVYIWDLTTGERVQKLHHSRPGERNPVRDVSWHPYYPCMTSAAWDGRVLLWKHVDKAEHKRQLAIKEDKRKATKLERDRRPRGRLRGSHGHLAALLRRLQRSGNGELDSEEDDSDNTRRGGDEEKWDHIDLDGRGSHWYVPDLDDDDRSSDSDYVPSASAQRAAEQQEEEEEEDDNEEEDKDDDEDGGRVVDETDEGWDDAAPARGRRQSDPLDDMLQAAFGTLNDVLGAFEDEDKHTEDSEEEARESQMMCAAEKQGEGACSNERRSED</sequence>
<feature type="repeat" description="WD" evidence="3">
    <location>
        <begin position="235"/>
        <end position="275"/>
    </location>
</feature>
<keyword evidence="2" id="KW-0677">Repeat</keyword>
<dbReference type="Gene3D" id="2.130.10.10">
    <property type="entry name" value="YVTN repeat-like/Quinoprotein amine dehydrogenase"/>
    <property type="match status" value="2"/>
</dbReference>
<proteinExistence type="predicted"/>
<dbReference type="GO" id="GO:0043161">
    <property type="term" value="P:proteasome-mediated ubiquitin-dependent protein catabolic process"/>
    <property type="evidence" value="ECO:0007669"/>
    <property type="project" value="TreeGrafter"/>
</dbReference>
<evidence type="ECO:0000256" key="3">
    <source>
        <dbReference type="PROSITE-ProRule" id="PRU00221"/>
    </source>
</evidence>
<dbReference type="InterPro" id="IPR051859">
    <property type="entry name" value="DCAF"/>
</dbReference>
<dbReference type="InterPro" id="IPR015943">
    <property type="entry name" value="WD40/YVTN_repeat-like_dom_sf"/>
</dbReference>
<keyword evidence="1 3" id="KW-0853">WD repeat</keyword>
<evidence type="ECO:0000256" key="1">
    <source>
        <dbReference type="ARBA" id="ARBA00022574"/>
    </source>
</evidence>
<gene>
    <name evidence="5" type="ORF">Vbra_5756</name>
</gene>
<feature type="repeat" description="WD" evidence="3">
    <location>
        <begin position="415"/>
        <end position="440"/>
    </location>
</feature>
<feature type="region of interest" description="Disordered" evidence="4">
    <location>
        <begin position="654"/>
        <end position="695"/>
    </location>
</feature>
<dbReference type="OrthoDB" id="312140at2759"/>
<reference evidence="5 6" key="1">
    <citation type="submission" date="2014-11" db="EMBL/GenBank/DDBJ databases">
        <authorList>
            <person name="Zhu J."/>
            <person name="Qi W."/>
            <person name="Song R."/>
        </authorList>
    </citation>
    <scope>NUCLEOTIDE SEQUENCE [LARGE SCALE GENOMIC DNA]</scope>
</reference>
<dbReference type="AlphaFoldDB" id="A0A0G4F6R8"/>
<dbReference type="PROSITE" id="PS50082">
    <property type="entry name" value="WD_REPEATS_2"/>
    <property type="match status" value="3"/>
</dbReference>
<dbReference type="InterPro" id="IPR036322">
    <property type="entry name" value="WD40_repeat_dom_sf"/>
</dbReference>
<feature type="compositionally biased region" description="Basic and acidic residues" evidence="4">
    <location>
        <begin position="540"/>
        <end position="560"/>
    </location>
</feature>
<feature type="repeat" description="WD" evidence="3">
    <location>
        <begin position="316"/>
        <end position="351"/>
    </location>
</feature>